<gene>
    <name evidence="1" type="ORF">BIFPSEUDO_02846</name>
</gene>
<evidence type="ECO:0000313" key="1">
    <source>
        <dbReference type="EMBL" id="EEG71952.1"/>
    </source>
</evidence>
<name>C0BR39_BIFPS</name>
<dbReference type="EMBL" id="ABXX02000001">
    <property type="protein sequence ID" value="EEG71952.1"/>
    <property type="molecule type" value="Genomic_DNA"/>
</dbReference>
<proteinExistence type="predicted"/>
<reference evidence="1 2" key="2">
    <citation type="submission" date="2009-02" db="EMBL/GenBank/DDBJ databases">
        <authorList>
            <person name="Fulton L."/>
            <person name="Clifton S."/>
            <person name="Fulton B."/>
            <person name="Xu J."/>
            <person name="Minx P."/>
            <person name="Pepin K.H."/>
            <person name="Johnson M."/>
            <person name="Bhonagiri V."/>
            <person name="Nash W.E."/>
            <person name="Mardis E.R."/>
            <person name="Wilson R.K."/>
        </authorList>
    </citation>
    <scope>NUCLEOTIDE SEQUENCE [LARGE SCALE GENOMIC DNA]</scope>
    <source>
        <strain evidence="1 2">DSM 20438</strain>
    </source>
</reference>
<evidence type="ECO:0000313" key="2">
    <source>
        <dbReference type="Proteomes" id="UP000003875"/>
    </source>
</evidence>
<sequence length="71" mass="7896">MIFLPSFSSSFGRKEVIGASALASGFLRIAGAEVFVFPFWRLSVAGYCDSILPRSRMRETRGAFLRFVTTL</sequence>
<protein>
    <submittedName>
        <fullName evidence="1">Uncharacterized protein</fullName>
    </submittedName>
</protein>
<dbReference type="AlphaFoldDB" id="C0BR39"/>
<organism evidence="1 2">
    <name type="scientific">Bifidobacterium pseudocatenulatum DSM 20438 = JCM 1200 = LMG 10505</name>
    <dbReference type="NCBI Taxonomy" id="547043"/>
    <lineage>
        <taxon>Bacteria</taxon>
        <taxon>Bacillati</taxon>
        <taxon>Actinomycetota</taxon>
        <taxon>Actinomycetes</taxon>
        <taxon>Bifidobacteriales</taxon>
        <taxon>Bifidobacteriaceae</taxon>
        <taxon>Bifidobacterium</taxon>
    </lineage>
</organism>
<reference evidence="1 2" key="1">
    <citation type="submission" date="2009-02" db="EMBL/GenBank/DDBJ databases">
        <title>Draft genome sequence of Bifidobacterium pseudocatenulatum (DSM 20438).</title>
        <authorList>
            <person name="Sudarsanam P."/>
            <person name="Ley R."/>
            <person name="Guruge J."/>
            <person name="Turnbaugh P.J."/>
            <person name="Mahowald M."/>
            <person name="Liep D."/>
            <person name="Gordon J."/>
        </authorList>
    </citation>
    <scope>NUCLEOTIDE SEQUENCE [LARGE SCALE GENOMIC DNA]</scope>
    <source>
        <strain evidence="1 2">DSM 20438</strain>
    </source>
</reference>
<accession>C0BR39</accession>
<comment type="caution">
    <text evidence="1">The sequence shown here is derived from an EMBL/GenBank/DDBJ whole genome shotgun (WGS) entry which is preliminary data.</text>
</comment>
<dbReference type="Proteomes" id="UP000003875">
    <property type="component" value="Unassembled WGS sequence"/>
</dbReference>